<keyword evidence="3" id="KW-0862">Zinc</keyword>
<protein>
    <submittedName>
        <fullName evidence="6">Uncharacterized protein</fullName>
    </submittedName>
</protein>
<sequence>MLFSGSCFTDMKCPGCSKFSAAFSHAQHRVRAALLHQPPGGKLLQLTYGCSLSHGA</sequence>
<dbReference type="InterPro" id="IPR023407">
    <property type="entry name" value="Ribosomal_eS27_Zn-bd_dom_sf"/>
</dbReference>
<organism evidence="6 7">
    <name type="scientific">Otus sunia</name>
    <name type="common">Oriental scops-owl</name>
    <dbReference type="NCBI Taxonomy" id="257818"/>
    <lineage>
        <taxon>Eukaryota</taxon>
        <taxon>Metazoa</taxon>
        <taxon>Chordata</taxon>
        <taxon>Craniata</taxon>
        <taxon>Vertebrata</taxon>
        <taxon>Euteleostomi</taxon>
        <taxon>Archelosauria</taxon>
        <taxon>Archosauria</taxon>
        <taxon>Dinosauria</taxon>
        <taxon>Saurischia</taxon>
        <taxon>Theropoda</taxon>
        <taxon>Coelurosauria</taxon>
        <taxon>Aves</taxon>
        <taxon>Neognathae</taxon>
        <taxon>Neoaves</taxon>
        <taxon>Telluraves</taxon>
        <taxon>Strigiformes</taxon>
        <taxon>Strigidae</taxon>
        <taxon>Otus</taxon>
    </lineage>
</organism>
<dbReference type="Ensembl" id="ENSOSUT00000010368.1">
    <property type="protein sequence ID" value="ENSOSUP00000010022.1"/>
    <property type="gene ID" value="ENSOSUG00000007320.1"/>
</dbReference>
<evidence type="ECO:0000256" key="5">
    <source>
        <dbReference type="ARBA" id="ARBA00023274"/>
    </source>
</evidence>
<dbReference type="GO" id="GO:0006412">
    <property type="term" value="P:translation"/>
    <property type="evidence" value="ECO:0007669"/>
    <property type="project" value="InterPro"/>
</dbReference>
<keyword evidence="5" id="KW-0687">Ribonucleoprotein</keyword>
<dbReference type="Gene3D" id="2.20.25.100">
    <property type="entry name" value="Zn-binding ribosomal proteins"/>
    <property type="match status" value="1"/>
</dbReference>
<dbReference type="GO" id="GO:1990904">
    <property type="term" value="C:ribonucleoprotein complex"/>
    <property type="evidence" value="ECO:0007669"/>
    <property type="project" value="UniProtKB-KW"/>
</dbReference>
<evidence type="ECO:0000313" key="7">
    <source>
        <dbReference type="Proteomes" id="UP000694552"/>
    </source>
</evidence>
<evidence type="ECO:0000256" key="1">
    <source>
        <dbReference type="ARBA" id="ARBA00001947"/>
    </source>
</evidence>
<dbReference type="GO" id="GO:0005840">
    <property type="term" value="C:ribosome"/>
    <property type="evidence" value="ECO:0007669"/>
    <property type="project" value="UniProtKB-KW"/>
</dbReference>
<evidence type="ECO:0000256" key="4">
    <source>
        <dbReference type="ARBA" id="ARBA00022980"/>
    </source>
</evidence>
<reference evidence="6" key="1">
    <citation type="submission" date="2025-08" db="UniProtKB">
        <authorList>
            <consortium name="Ensembl"/>
        </authorList>
    </citation>
    <scope>IDENTIFICATION</scope>
</reference>
<dbReference type="Pfam" id="PF01667">
    <property type="entry name" value="Ribosomal_S27e"/>
    <property type="match status" value="1"/>
</dbReference>
<proteinExistence type="inferred from homology"/>
<dbReference type="InterPro" id="IPR011332">
    <property type="entry name" value="Ribosomal_zn-bd"/>
</dbReference>
<dbReference type="SUPFAM" id="SSF57829">
    <property type="entry name" value="Zn-binding ribosomal proteins"/>
    <property type="match status" value="1"/>
</dbReference>
<dbReference type="Proteomes" id="UP000694552">
    <property type="component" value="Unplaced"/>
</dbReference>
<evidence type="ECO:0000256" key="3">
    <source>
        <dbReference type="ARBA" id="ARBA00022833"/>
    </source>
</evidence>
<comment type="cofactor">
    <cofactor evidence="1">
        <name>Zn(2+)</name>
        <dbReference type="ChEBI" id="CHEBI:29105"/>
    </cofactor>
</comment>
<dbReference type="AlphaFoldDB" id="A0A8C8AU41"/>
<keyword evidence="7" id="KW-1185">Reference proteome</keyword>
<dbReference type="InterPro" id="IPR000592">
    <property type="entry name" value="Ribosomal_eS27"/>
</dbReference>
<comment type="similarity">
    <text evidence="2">Belongs to the eukaryotic ribosomal protein eS27 family.</text>
</comment>
<reference evidence="6" key="2">
    <citation type="submission" date="2025-09" db="UniProtKB">
        <authorList>
            <consortium name="Ensembl"/>
        </authorList>
    </citation>
    <scope>IDENTIFICATION</scope>
</reference>
<keyword evidence="4" id="KW-0689">Ribosomal protein</keyword>
<evidence type="ECO:0000256" key="2">
    <source>
        <dbReference type="ARBA" id="ARBA00010919"/>
    </source>
</evidence>
<dbReference type="GO" id="GO:0003735">
    <property type="term" value="F:structural constituent of ribosome"/>
    <property type="evidence" value="ECO:0007669"/>
    <property type="project" value="InterPro"/>
</dbReference>
<name>A0A8C8AU41_9STRI</name>
<evidence type="ECO:0000313" key="6">
    <source>
        <dbReference type="Ensembl" id="ENSOSUP00000010022.1"/>
    </source>
</evidence>
<accession>A0A8C8AU41</accession>